<protein>
    <submittedName>
        <fullName evidence="1">Uncharacterized protein</fullName>
    </submittedName>
</protein>
<dbReference type="HOGENOM" id="CLU_1108794_0_0_1"/>
<organism evidence="1 2">
    <name type="scientific">Giardia intestinalis (strain ATCC 50803 / WB clone C6)</name>
    <name type="common">Giardia lamblia</name>
    <dbReference type="NCBI Taxonomy" id="184922"/>
    <lineage>
        <taxon>Eukaryota</taxon>
        <taxon>Metamonada</taxon>
        <taxon>Diplomonadida</taxon>
        <taxon>Hexamitidae</taxon>
        <taxon>Giardiinae</taxon>
        <taxon>Giardia</taxon>
    </lineage>
</organism>
<dbReference type="EMBL" id="AACB03000005">
    <property type="protein sequence ID" value="KAE8301713.1"/>
    <property type="molecule type" value="Genomic_DNA"/>
</dbReference>
<sequence>MSNLHSSSGCCTPACPLTTVQRTELGLIPASPRRTHSPIDMSLSPALLEPLARLSSKRATNYQEEHPQDDVFSTPILKIDNTGGTDAETLSNDLRAFGPMRQRPEMDTIPLSNKYGSKDPLWDLDYSDSDDQHDALEPNLKRPIVRERQQQNLLATTPRIPLGFDGDISQASDVLNSADLDRRPIMVFDSPPNSPLADAIARIPSVLSLSRLPLLDNASSCFDTTDLSRLFHGAADNDISCPPRQLVHETR</sequence>
<comment type="caution">
    <text evidence="1">The sequence shown here is derived from an EMBL/GenBank/DDBJ whole genome shotgun (WGS) entry which is preliminary data.</text>
</comment>
<dbReference type="AlphaFoldDB" id="D3KI84"/>
<proteinExistence type="predicted"/>
<evidence type="ECO:0000313" key="1">
    <source>
        <dbReference type="EMBL" id="KAE8301713.1"/>
    </source>
</evidence>
<dbReference type="Proteomes" id="UP000001548">
    <property type="component" value="Unassembled WGS sequence"/>
</dbReference>
<dbReference type="VEuPathDB" id="GiardiaDB:GL50803_5657"/>
<evidence type="ECO:0000313" key="2">
    <source>
        <dbReference type="Proteomes" id="UP000001548"/>
    </source>
</evidence>
<keyword evidence="2" id="KW-1185">Reference proteome</keyword>
<gene>
    <name evidence="1" type="ORF">GL50803_005657</name>
</gene>
<name>D3KI84_GIAIC</name>
<accession>D3KI84</accession>
<dbReference type="OMA" id="RRPIMVF"/>
<reference evidence="1 2" key="1">
    <citation type="journal article" date="2007" name="Science">
        <title>Genomic minimalism in the early diverging intestinal parasite Giardia lamblia.</title>
        <authorList>
            <person name="Morrison H.G."/>
            <person name="McArthur A.G."/>
            <person name="Gillin F.D."/>
            <person name="Aley S.B."/>
            <person name="Adam R.D."/>
            <person name="Olsen G.J."/>
            <person name="Best A.A."/>
            <person name="Cande W.Z."/>
            <person name="Chen F."/>
            <person name="Cipriano M.J."/>
            <person name="Davids B.J."/>
            <person name="Dawson S.C."/>
            <person name="Elmendorf H.G."/>
            <person name="Hehl A.B."/>
            <person name="Holder M.E."/>
            <person name="Huse S.M."/>
            <person name="Kim U.U."/>
            <person name="Lasek-Nesselquist E."/>
            <person name="Manning G."/>
            <person name="Nigam A."/>
            <person name="Nixon J.E."/>
            <person name="Palm D."/>
            <person name="Passamaneck N.E."/>
            <person name="Prabhu A."/>
            <person name="Reich C.I."/>
            <person name="Reiner D.S."/>
            <person name="Samuelson J."/>
            <person name="Svard S.G."/>
            <person name="Sogin M.L."/>
        </authorList>
    </citation>
    <scope>NUCLEOTIDE SEQUENCE [LARGE SCALE GENOMIC DNA]</scope>
    <source>
        <strain evidence="1 2">WB C6</strain>
    </source>
</reference>